<comment type="caution">
    <text evidence="1">The sequence shown here is derived from an EMBL/GenBank/DDBJ whole genome shotgun (WGS) entry which is preliminary data.</text>
</comment>
<reference evidence="1 2" key="1">
    <citation type="submission" date="2020-01" db="EMBL/GenBank/DDBJ databases">
        <authorList>
            <person name="Gupta K D."/>
        </authorList>
    </citation>
    <scope>NUCLEOTIDE SEQUENCE [LARGE SCALE GENOMIC DNA]</scope>
</reference>
<name>A0A8S0VQ50_CYCAE</name>
<proteinExistence type="predicted"/>
<evidence type="ECO:0000313" key="1">
    <source>
        <dbReference type="EMBL" id="CAA7258596.1"/>
    </source>
</evidence>
<organism evidence="1 2">
    <name type="scientific">Cyclocybe aegerita</name>
    <name type="common">Black poplar mushroom</name>
    <name type="synonym">Agrocybe aegerita</name>
    <dbReference type="NCBI Taxonomy" id="1973307"/>
    <lineage>
        <taxon>Eukaryota</taxon>
        <taxon>Fungi</taxon>
        <taxon>Dikarya</taxon>
        <taxon>Basidiomycota</taxon>
        <taxon>Agaricomycotina</taxon>
        <taxon>Agaricomycetes</taxon>
        <taxon>Agaricomycetidae</taxon>
        <taxon>Agaricales</taxon>
        <taxon>Agaricineae</taxon>
        <taxon>Bolbitiaceae</taxon>
        <taxon>Cyclocybe</taxon>
    </lineage>
</organism>
<accession>A0A8S0VQ50</accession>
<dbReference type="Proteomes" id="UP000467700">
    <property type="component" value="Unassembled WGS sequence"/>
</dbReference>
<keyword evidence="2" id="KW-1185">Reference proteome</keyword>
<gene>
    <name evidence="1" type="ORF">AAE3_LOCUS1062</name>
</gene>
<dbReference type="AlphaFoldDB" id="A0A8S0VQ50"/>
<sequence>MTTPLPFIVAHQNHKAKRKAYLSRAASGVAFDLAMAARSLLLTLTLSSIPFTFTDIVLIDQTQRNLTMVDLRTLTKSSGQRAFKEDGLDERITKRQMRIIPIDKAFRLKDSNDLCGSYDAYDSVSTNTSDHLVNENISPSTIRDGTVDFGTTEWYSFIRYIALPLELAR</sequence>
<dbReference type="EMBL" id="CACVBS010000002">
    <property type="protein sequence ID" value="CAA7258596.1"/>
    <property type="molecule type" value="Genomic_DNA"/>
</dbReference>
<protein>
    <submittedName>
        <fullName evidence="1">Uncharacterized protein</fullName>
    </submittedName>
</protein>
<evidence type="ECO:0000313" key="2">
    <source>
        <dbReference type="Proteomes" id="UP000467700"/>
    </source>
</evidence>